<dbReference type="EMBL" id="QCYK01000001">
    <property type="protein sequence ID" value="PUZ29049.1"/>
    <property type="molecule type" value="Genomic_DNA"/>
</dbReference>
<sequence length="243" mass="27179">MKKHLLLAALLLAGVSAAFAQNKLTAQEKKEGFKLLWDGKTSNGWRGAFRQDFPTHGWEMKDGILTVLPSNGGEEGGGGDIVTVDTYSAFELRFQFRLTPGANSGVKYFVTEAEATGGKSAIGLEYQVLDDERHPDAKLGRDGDRTLSSLYDLIPRKNIPAAMKPIGEWNEGRIIVRPDNHVEHWLNGYKMVEYERGSEAYRQLVAISKYKNWKDFGEAKAGHILLQDHGNKVSFRDIRIKTL</sequence>
<evidence type="ECO:0000259" key="2">
    <source>
        <dbReference type="Pfam" id="PF06439"/>
    </source>
</evidence>
<accession>A0A2T7BN26</accession>
<dbReference type="OrthoDB" id="659240at2"/>
<evidence type="ECO:0000256" key="1">
    <source>
        <dbReference type="SAM" id="SignalP"/>
    </source>
</evidence>
<dbReference type="AlphaFoldDB" id="A0A2T7BN26"/>
<feature type="domain" description="3-keto-alpha-glucoside-1,2-lyase/3-keto-2-hydroxy-glucal hydratase" evidence="2">
    <location>
        <begin position="32"/>
        <end position="241"/>
    </location>
</feature>
<evidence type="ECO:0000313" key="4">
    <source>
        <dbReference type="Proteomes" id="UP000244450"/>
    </source>
</evidence>
<dbReference type="RefSeq" id="WP_108685688.1">
    <property type="nucleotide sequence ID" value="NZ_QCYK01000001.1"/>
</dbReference>
<gene>
    <name evidence="3" type="ORF">DCC81_06150</name>
</gene>
<feature type="signal peptide" evidence="1">
    <location>
        <begin position="1"/>
        <end position="20"/>
    </location>
</feature>
<name>A0A2T7BN26_9BACT</name>
<dbReference type="Proteomes" id="UP000244450">
    <property type="component" value="Unassembled WGS sequence"/>
</dbReference>
<dbReference type="Gene3D" id="2.60.120.560">
    <property type="entry name" value="Exo-inulinase, domain 1"/>
    <property type="match status" value="1"/>
</dbReference>
<dbReference type="Pfam" id="PF06439">
    <property type="entry name" value="3keto-disac_hyd"/>
    <property type="match status" value="1"/>
</dbReference>
<evidence type="ECO:0000313" key="3">
    <source>
        <dbReference type="EMBL" id="PUZ29049.1"/>
    </source>
</evidence>
<dbReference type="InterPro" id="IPR010496">
    <property type="entry name" value="AL/BT2_dom"/>
</dbReference>
<proteinExistence type="predicted"/>
<dbReference type="GO" id="GO:0016787">
    <property type="term" value="F:hydrolase activity"/>
    <property type="evidence" value="ECO:0007669"/>
    <property type="project" value="InterPro"/>
</dbReference>
<feature type="chain" id="PRO_5015562120" description="3-keto-alpha-glucoside-1,2-lyase/3-keto-2-hydroxy-glucal hydratase domain-containing protein" evidence="1">
    <location>
        <begin position="21"/>
        <end position="243"/>
    </location>
</feature>
<protein>
    <recommendedName>
        <fullName evidence="2">3-keto-alpha-glucoside-1,2-lyase/3-keto-2-hydroxy-glucal hydratase domain-containing protein</fullName>
    </recommendedName>
</protein>
<reference evidence="3 4" key="1">
    <citation type="submission" date="2018-04" db="EMBL/GenBank/DDBJ databases">
        <title>Chitinophaga fuyangensis sp. nov., isolated from soil in a chemical factory.</title>
        <authorList>
            <person name="Chen K."/>
        </authorList>
    </citation>
    <scope>NUCLEOTIDE SEQUENCE [LARGE SCALE GENOMIC DNA]</scope>
    <source>
        <strain evidence="3 4">LY-1</strain>
    </source>
</reference>
<keyword evidence="4" id="KW-1185">Reference proteome</keyword>
<organism evidence="3 4">
    <name type="scientific">Chitinophaga parva</name>
    <dbReference type="NCBI Taxonomy" id="2169414"/>
    <lineage>
        <taxon>Bacteria</taxon>
        <taxon>Pseudomonadati</taxon>
        <taxon>Bacteroidota</taxon>
        <taxon>Chitinophagia</taxon>
        <taxon>Chitinophagales</taxon>
        <taxon>Chitinophagaceae</taxon>
        <taxon>Chitinophaga</taxon>
    </lineage>
</organism>
<keyword evidence="1" id="KW-0732">Signal</keyword>
<comment type="caution">
    <text evidence="3">The sequence shown here is derived from an EMBL/GenBank/DDBJ whole genome shotgun (WGS) entry which is preliminary data.</text>
</comment>